<dbReference type="EMBL" id="CP016172">
    <property type="protein sequence ID" value="ANN76311.1"/>
    <property type="molecule type" value="Genomic_DNA"/>
</dbReference>
<keyword evidence="7" id="KW-1185">Reference proteome</keyword>
<reference evidence="6 7" key="1">
    <citation type="submission" date="2016-06" db="EMBL/GenBank/DDBJ databases">
        <title>Complete genome sequences of Bordetella bronchialis and Bordetella flabilis.</title>
        <authorList>
            <person name="LiPuma J.J."/>
            <person name="Spilker T."/>
        </authorList>
    </citation>
    <scope>NUCLEOTIDE SEQUENCE [LARGE SCALE GENOMIC DNA]</scope>
    <source>
        <strain evidence="6 7">AU10664</strain>
    </source>
</reference>
<dbReference type="Proteomes" id="UP000091926">
    <property type="component" value="Chromosome"/>
</dbReference>
<protein>
    <recommendedName>
        <fullName evidence="5">HTH tetR-type domain-containing protein</fullName>
    </recommendedName>
</protein>
<dbReference type="RefSeq" id="WP_066654189.1">
    <property type="nucleotide sequence ID" value="NZ_CBCSCL010000029.1"/>
</dbReference>
<dbReference type="STRING" id="463014.BAU07_03540"/>
<gene>
    <name evidence="6" type="ORF">BAU07_03540</name>
</gene>
<evidence type="ECO:0000256" key="3">
    <source>
        <dbReference type="ARBA" id="ARBA00023163"/>
    </source>
</evidence>
<dbReference type="InterPro" id="IPR001647">
    <property type="entry name" value="HTH_TetR"/>
</dbReference>
<proteinExistence type="predicted"/>
<evidence type="ECO:0000256" key="2">
    <source>
        <dbReference type="ARBA" id="ARBA00023125"/>
    </source>
</evidence>
<keyword evidence="3" id="KW-0804">Transcription</keyword>
<dbReference type="PROSITE" id="PS50977">
    <property type="entry name" value="HTH_TETR_2"/>
    <property type="match status" value="1"/>
</dbReference>
<evidence type="ECO:0000313" key="7">
    <source>
        <dbReference type="Proteomes" id="UP000091926"/>
    </source>
</evidence>
<feature type="DNA-binding region" description="H-T-H motif" evidence="4">
    <location>
        <begin position="33"/>
        <end position="52"/>
    </location>
</feature>
<name>A0A193GA11_9BORD</name>
<dbReference type="SUPFAM" id="SSF46689">
    <property type="entry name" value="Homeodomain-like"/>
    <property type="match status" value="1"/>
</dbReference>
<evidence type="ECO:0000256" key="4">
    <source>
        <dbReference type="PROSITE-ProRule" id="PRU00335"/>
    </source>
</evidence>
<accession>A0A193GA11</accession>
<dbReference type="GO" id="GO:0003677">
    <property type="term" value="F:DNA binding"/>
    <property type="evidence" value="ECO:0007669"/>
    <property type="project" value="UniProtKB-UniRule"/>
</dbReference>
<evidence type="ECO:0000256" key="1">
    <source>
        <dbReference type="ARBA" id="ARBA00023015"/>
    </source>
</evidence>
<dbReference type="AlphaFoldDB" id="A0A193GA11"/>
<dbReference type="Gene3D" id="1.10.10.60">
    <property type="entry name" value="Homeodomain-like"/>
    <property type="match status" value="1"/>
</dbReference>
<evidence type="ECO:0000313" key="6">
    <source>
        <dbReference type="EMBL" id="ANN76311.1"/>
    </source>
</evidence>
<dbReference type="KEGG" id="bfz:BAU07_03540"/>
<dbReference type="InterPro" id="IPR009057">
    <property type="entry name" value="Homeodomain-like_sf"/>
</dbReference>
<evidence type="ECO:0000259" key="5">
    <source>
        <dbReference type="PROSITE" id="PS50977"/>
    </source>
</evidence>
<keyword evidence="2 4" id="KW-0238">DNA-binding</keyword>
<dbReference type="Pfam" id="PF00440">
    <property type="entry name" value="TetR_N"/>
    <property type="match status" value="1"/>
</dbReference>
<keyword evidence="1" id="KW-0805">Transcription regulation</keyword>
<organism evidence="6 7">
    <name type="scientific">Bordetella flabilis</name>
    <dbReference type="NCBI Taxonomy" id="463014"/>
    <lineage>
        <taxon>Bacteria</taxon>
        <taxon>Pseudomonadati</taxon>
        <taxon>Pseudomonadota</taxon>
        <taxon>Betaproteobacteria</taxon>
        <taxon>Burkholderiales</taxon>
        <taxon>Alcaligenaceae</taxon>
        <taxon>Bordetella</taxon>
    </lineage>
</organism>
<feature type="domain" description="HTH tetR-type" evidence="5">
    <location>
        <begin position="8"/>
        <end position="70"/>
    </location>
</feature>
<sequence>MGNRTPRTFERDRAIDEAMHLFRKNGYESTSLARRKAGIGGGIPAPSFYAAFGSKEALFRQCMQRYLSAYARVTGMPVRCGSSAS</sequence>
<dbReference type="PANTHER" id="PTHR47506:SF1">
    <property type="entry name" value="HTH-TYPE TRANSCRIPTIONAL REGULATOR YJDC"/>
    <property type="match status" value="1"/>
</dbReference>
<dbReference type="PANTHER" id="PTHR47506">
    <property type="entry name" value="TRANSCRIPTIONAL REGULATORY PROTEIN"/>
    <property type="match status" value="1"/>
</dbReference>